<protein>
    <submittedName>
        <fullName evidence="1">Uncharacterized protein</fullName>
    </submittedName>
</protein>
<dbReference type="EMBL" id="JAPDIA010000002">
    <property type="protein sequence ID" value="MDG0808889.1"/>
    <property type="molecule type" value="Genomic_DNA"/>
</dbReference>
<reference evidence="1" key="1">
    <citation type="submission" date="2022-10" db="EMBL/GenBank/DDBJ databases">
        <title>Comparative genomic analysis of Cohnella hashimotonis sp. nov., isolated from the International Space Station.</title>
        <authorList>
            <person name="Simpson A."/>
            <person name="Venkateswaran K."/>
        </authorList>
    </citation>
    <scope>NUCLEOTIDE SEQUENCE</scope>
    <source>
        <strain evidence="1">DSM 28161</strain>
    </source>
</reference>
<proteinExistence type="predicted"/>
<name>A0A9X4QS33_9BACL</name>
<comment type="caution">
    <text evidence="1">The sequence shown here is derived from an EMBL/GenBank/DDBJ whole genome shotgun (WGS) entry which is preliminary data.</text>
</comment>
<evidence type="ECO:0000313" key="2">
    <source>
        <dbReference type="Proteomes" id="UP001153404"/>
    </source>
</evidence>
<accession>A0A9X4QS33</accession>
<keyword evidence="2" id="KW-1185">Reference proteome</keyword>
<dbReference type="RefSeq" id="WP_277529818.1">
    <property type="nucleotide sequence ID" value="NZ_JAPDIA010000002.1"/>
</dbReference>
<gene>
    <name evidence="1" type="ORF">OMP40_05395</name>
</gene>
<sequence length="81" mass="9081">MSPEGELPYSLICNGVQRWGYDMCPSEPFVTETVLEEIRGVANSGCDYMQYFDQNLGNCRTCATARSTIIRRGPGAGRRKR</sequence>
<evidence type="ECO:0000313" key="1">
    <source>
        <dbReference type="EMBL" id="MDG0808889.1"/>
    </source>
</evidence>
<dbReference type="AlphaFoldDB" id="A0A9X4QS33"/>
<dbReference type="Proteomes" id="UP001153404">
    <property type="component" value="Unassembled WGS sequence"/>
</dbReference>
<organism evidence="1 2">
    <name type="scientific">Cohnella rhizosphaerae</name>
    <dbReference type="NCBI Taxonomy" id="1457232"/>
    <lineage>
        <taxon>Bacteria</taxon>
        <taxon>Bacillati</taxon>
        <taxon>Bacillota</taxon>
        <taxon>Bacilli</taxon>
        <taxon>Bacillales</taxon>
        <taxon>Paenibacillaceae</taxon>
        <taxon>Cohnella</taxon>
    </lineage>
</organism>